<accession>A0A7U3UYJ2</accession>
<gene>
    <name evidence="1" type="ORF">RVR_8427</name>
</gene>
<keyword evidence="2" id="KW-1185">Reference proteome</keyword>
<evidence type="ECO:0000313" key="1">
    <source>
        <dbReference type="EMBL" id="BBB01156.1"/>
    </source>
</evidence>
<evidence type="ECO:0000313" key="2">
    <source>
        <dbReference type="Proteomes" id="UP000595703"/>
    </source>
</evidence>
<reference evidence="1 2" key="4">
    <citation type="journal article" date="2020" name="Sci. Rep.">
        <title>beta-carboline chemical signals induce reveromycin production through a LuxR family regulator in Streptomyces sp. SN-593.</title>
        <authorList>
            <person name="Panthee S."/>
            <person name="Kito N."/>
            <person name="Hayashi T."/>
            <person name="Shimizu T."/>
            <person name="Ishikawa J."/>
            <person name="Hamamoto H."/>
            <person name="Osada H."/>
            <person name="Takahashi S."/>
        </authorList>
    </citation>
    <scope>NUCLEOTIDE SEQUENCE [LARGE SCALE GENOMIC DNA]</scope>
    <source>
        <strain evidence="1 2">SN-593</strain>
    </source>
</reference>
<dbReference type="Proteomes" id="UP000595703">
    <property type="component" value="Chromosome"/>
</dbReference>
<reference evidence="1 2" key="1">
    <citation type="journal article" date="2010" name="J. Bacteriol.">
        <title>Biochemical characterization of a novel indole prenyltransferase from Streptomyces sp. SN-593.</title>
        <authorList>
            <person name="Takahashi S."/>
            <person name="Takagi H."/>
            <person name="Toyoda A."/>
            <person name="Uramoto M."/>
            <person name="Nogawa T."/>
            <person name="Ueki M."/>
            <person name="Sakaki Y."/>
            <person name="Osada H."/>
        </authorList>
    </citation>
    <scope>NUCLEOTIDE SEQUENCE [LARGE SCALE GENOMIC DNA]</scope>
    <source>
        <strain evidence="1 2">SN-593</strain>
    </source>
</reference>
<reference evidence="1 2" key="2">
    <citation type="journal article" date="2011" name="J. Antibiot.">
        <title>Furaquinocins I and J: novel polyketide isoprenoid hybrid compounds from Streptomyces reveromyceticus SN-593.</title>
        <authorList>
            <person name="Panthee S."/>
            <person name="Takahashi S."/>
            <person name="Takagi H."/>
            <person name="Nogawa T."/>
            <person name="Oowada E."/>
            <person name="Uramoto M."/>
            <person name="Osada H."/>
        </authorList>
    </citation>
    <scope>NUCLEOTIDE SEQUENCE [LARGE SCALE GENOMIC DNA]</scope>
    <source>
        <strain evidence="1 2">SN-593</strain>
    </source>
</reference>
<dbReference type="EMBL" id="AP018365">
    <property type="protein sequence ID" value="BBB01156.1"/>
    <property type="molecule type" value="Genomic_DNA"/>
</dbReference>
<name>A0A7U3UYJ2_9ACTN</name>
<sequence length="149" mass="16598">MLIRTRHPHDHQRPCLFCVLGGRRQKSASRHIRHPAGEPPTSALLKDLGPAALRAIQPDFERGLVKDLFCADRGITQAKPHNLHLQLLKLGLNSVKHYNDDKVDRQGEFRGMQLVGGEFYCPLMPTRSSLQAPHTSTAALTRTAPTHST</sequence>
<reference evidence="1 2" key="3">
    <citation type="journal article" date="2011" name="Nat. Chem. Biol.">
        <title>Reveromycin A biosynthesis uses RevG and RevJ for stereospecific spiroacetal formation.</title>
        <authorList>
            <person name="Takahashi S."/>
            <person name="Toyoda A."/>
            <person name="Sekiyama Y."/>
            <person name="Takagi H."/>
            <person name="Nogawa T."/>
            <person name="Uramoto M."/>
            <person name="Suzuki R."/>
            <person name="Koshino H."/>
            <person name="Kumano T."/>
            <person name="Panthee S."/>
            <person name="Dairi T."/>
            <person name="Ishikawa J."/>
            <person name="Ikeda H."/>
            <person name="Sakaki Y."/>
            <person name="Osada H."/>
        </authorList>
    </citation>
    <scope>NUCLEOTIDE SEQUENCE [LARGE SCALE GENOMIC DNA]</scope>
    <source>
        <strain evidence="1 2">SN-593</strain>
    </source>
</reference>
<organism evidence="1 2">
    <name type="scientific">Actinacidiphila reveromycinica</name>
    <dbReference type="NCBI Taxonomy" id="659352"/>
    <lineage>
        <taxon>Bacteria</taxon>
        <taxon>Bacillati</taxon>
        <taxon>Actinomycetota</taxon>
        <taxon>Actinomycetes</taxon>
        <taxon>Kitasatosporales</taxon>
        <taxon>Streptomycetaceae</taxon>
        <taxon>Actinacidiphila</taxon>
    </lineage>
</organism>
<dbReference type="KEGG" id="arev:RVR_8427"/>
<dbReference type="AlphaFoldDB" id="A0A7U3UYJ2"/>
<dbReference type="RefSeq" id="WP_202237093.1">
    <property type="nucleotide sequence ID" value="NZ_AP018365.1"/>
</dbReference>
<proteinExistence type="predicted"/>
<protein>
    <submittedName>
        <fullName evidence="1">Uncharacterized protein</fullName>
    </submittedName>
</protein>